<feature type="compositionally biased region" description="Acidic residues" evidence="1">
    <location>
        <begin position="82"/>
        <end position="91"/>
    </location>
</feature>
<dbReference type="EMBL" id="CP001333">
    <property type="protein sequence ID" value="ACO67540.1"/>
    <property type="molecule type" value="Genomic_DNA"/>
</dbReference>
<dbReference type="GeneID" id="8249214"/>
<reference evidence="2 3" key="1">
    <citation type="journal article" date="2009" name="Science">
        <title>Green evolution and dynamic adaptations revealed by genomes of the marine picoeukaryotes Micromonas.</title>
        <authorList>
            <person name="Worden A.Z."/>
            <person name="Lee J.H."/>
            <person name="Mock T."/>
            <person name="Rouze P."/>
            <person name="Simmons M.P."/>
            <person name="Aerts A.L."/>
            <person name="Allen A.E."/>
            <person name="Cuvelier M.L."/>
            <person name="Derelle E."/>
            <person name="Everett M.V."/>
            <person name="Foulon E."/>
            <person name="Grimwood J."/>
            <person name="Gundlach H."/>
            <person name="Henrissat B."/>
            <person name="Napoli C."/>
            <person name="McDonald S.M."/>
            <person name="Parker M.S."/>
            <person name="Rombauts S."/>
            <person name="Salamov A."/>
            <person name="Von Dassow P."/>
            <person name="Badger J.H."/>
            <person name="Coutinho P.M."/>
            <person name="Demir E."/>
            <person name="Dubchak I."/>
            <person name="Gentemann C."/>
            <person name="Eikrem W."/>
            <person name="Gready J.E."/>
            <person name="John U."/>
            <person name="Lanier W."/>
            <person name="Lindquist E.A."/>
            <person name="Lucas S."/>
            <person name="Mayer K.F."/>
            <person name="Moreau H."/>
            <person name="Not F."/>
            <person name="Otillar R."/>
            <person name="Panaud O."/>
            <person name="Pangilinan J."/>
            <person name="Paulsen I."/>
            <person name="Piegu B."/>
            <person name="Poliakov A."/>
            <person name="Robbens S."/>
            <person name="Schmutz J."/>
            <person name="Toulza E."/>
            <person name="Wyss T."/>
            <person name="Zelensky A."/>
            <person name="Zhou K."/>
            <person name="Armbrust E.V."/>
            <person name="Bhattacharya D."/>
            <person name="Goodenough U.W."/>
            <person name="Van de Peer Y."/>
            <person name="Grigoriev I.V."/>
        </authorList>
    </citation>
    <scope>NUCLEOTIDE SEQUENCE [LARGE SCALE GENOMIC DNA]</scope>
    <source>
        <strain evidence="3">RCC299 / NOUM17</strain>
    </source>
</reference>
<evidence type="ECO:0000313" key="2">
    <source>
        <dbReference type="EMBL" id="ACO67540.1"/>
    </source>
</evidence>
<dbReference type="RefSeq" id="XP_002506282.1">
    <property type="nucleotide sequence ID" value="XM_002506236.1"/>
</dbReference>
<sequence length="103" mass="11561">MAKHKGEPWGPMKIGLGIAMGMFGAPKSEARDSRPRRGPDPLLTGPIPYDEWRKIFKNAPIPLSTLPEKCPPDPRDPREFDEASDDEASDDEGFREAFAKRLR</sequence>
<protein>
    <submittedName>
        <fullName evidence="2">Uncharacterized protein</fullName>
    </submittedName>
</protein>
<dbReference type="Proteomes" id="UP000002009">
    <property type="component" value="Chromosome 15"/>
</dbReference>
<gene>
    <name evidence="2" type="ORF">MICPUN_64294</name>
</gene>
<keyword evidence="3" id="KW-1185">Reference proteome</keyword>
<dbReference type="InParanoid" id="C1EHP1"/>
<accession>C1EHP1</accession>
<evidence type="ECO:0000256" key="1">
    <source>
        <dbReference type="SAM" id="MobiDB-lite"/>
    </source>
</evidence>
<feature type="compositionally biased region" description="Basic and acidic residues" evidence="1">
    <location>
        <begin position="92"/>
        <end position="103"/>
    </location>
</feature>
<feature type="region of interest" description="Disordered" evidence="1">
    <location>
        <begin position="61"/>
        <end position="103"/>
    </location>
</feature>
<name>C1EHP1_MICCC</name>
<feature type="compositionally biased region" description="Basic and acidic residues" evidence="1">
    <location>
        <begin position="28"/>
        <end position="39"/>
    </location>
</feature>
<dbReference type="AlphaFoldDB" id="C1EHP1"/>
<feature type="region of interest" description="Disordered" evidence="1">
    <location>
        <begin position="25"/>
        <end position="45"/>
    </location>
</feature>
<evidence type="ECO:0000313" key="3">
    <source>
        <dbReference type="Proteomes" id="UP000002009"/>
    </source>
</evidence>
<dbReference type="KEGG" id="mis:MICPUN_64294"/>
<organism evidence="2 3">
    <name type="scientific">Micromonas commoda (strain RCC299 / NOUM17 / CCMP2709)</name>
    <name type="common">Picoplanktonic green alga</name>
    <dbReference type="NCBI Taxonomy" id="296587"/>
    <lineage>
        <taxon>Eukaryota</taxon>
        <taxon>Viridiplantae</taxon>
        <taxon>Chlorophyta</taxon>
        <taxon>Mamiellophyceae</taxon>
        <taxon>Mamiellales</taxon>
        <taxon>Mamiellaceae</taxon>
        <taxon>Micromonas</taxon>
    </lineage>
</organism>
<proteinExistence type="predicted"/>
<feature type="compositionally biased region" description="Basic and acidic residues" evidence="1">
    <location>
        <begin position="70"/>
        <end position="81"/>
    </location>
</feature>